<organism evidence="1 2">
    <name type="scientific">Lipomyces orientalis</name>
    <dbReference type="NCBI Taxonomy" id="1233043"/>
    <lineage>
        <taxon>Eukaryota</taxon>
        <taxon>Fungi</taxon>
        <taxon>Dikarya</taxon>
        <taxon>Ascomycota</taxon>
        <taxon>Saccharomycotina</taxon>
        <taxon>Lipomycetes</taxon>
        <taxon>Lipomycetales</taxon>
        <taxon>Lipomycetaceae</taxon>
        <taxon>Lipomyces</taxon>
    </lineage>
</organism>
<dbReference type="Proteomes" id="UP001489719">
    <property type="component" value="Unassembled WGS sequence"/>
</dbReference>
<proteinExistence type="predicted"/>
<gene>
    <name evidence="1" type="ORF">V1517DRAFT_374852</name>
</gene>
<reference evidence="2" key="1">
    <citation type="journal article" date="2024" name="Front. Bioeng. Biotechnol.">
        <title>Genome-scale model development and genomic sequencing of the oleaginous clade Lipomyces.</title>
        <authorList>
            <person name="Czajka J.J."/>
            <person name="Han Y."/>
            <person name="Kim J."/>
            <person name="Mondo S.J."/>
            <person name="Hofstad B.A."/>
            <person name="Robles A."/>
            <person name="Haridas S."/>
            <person name="Riley R."/>
            <person name="LaButti K."/>
            <person name="Pangilinan J."/>
            <person name="Andreopoulos W."/>
            <person name="Lipzen A."/>
            <person name="Yan J."/>
            <person name="Wang M."/>
            <person name="Ng V."/>
            <person name="Grigoriev I.V."/>
            <person name="Spatafora J.W."/>
            <person name="Magnuson J.K."/>
            <person name="Baker S.E."/>
            <person name="Pomraning K.R."/>
        </authorList>
    </citation>
    <scope>NUCLEOTIDE SEQUENCE [LARGE SCALE GENOMIC DNA]</scope>
    <source>
        <strain evidence="2">CBS 10300</strain>
    </source>
</reference>
<protein>
    <submittedName>
        <fullName evidence="1">Major facilitator superfamily domain-containing protein</fullName>
    </submittedName>
</protein>
<sequence>MSHDEKPATGRAVDMAKAKDDNINIVYPSGLKLALLMISIFISMFLVSLDRFIISTTIPQITDASTRRAILVGMAQRTCSPTALSNVVWKDIHRFQYQSHLIVLFEVGSALCGAAENSIAFIHGIAIAGLGAGGTLSAMMVIIVFAVPPHKRPKYQGFFGTVFGVASVTGPQVCGAFITNVTWRWRFYINLPSGGVVMVVILFLLQIPDRLTTQKPLNEREGAAAQRPRHACHPSGNCCASAWPCNGVVAPCMREGRIIALLVLALVLLIVFALIQVWKPELATLLPRIFLQRIIASGFWGQWLGFQIVYGSGLGSCNQTPNMAAQTVHRREQVAIGASLMFFGQQLFGAVFTSPDVLTDGQNFLDNQLAKRLAGFPGISPQLVQNSGAIQLLNHVHAEDHASALWAYNESLRVCFQVGLIMACLAIDGMAHHGAPSKRTSRPSSLTAKNSCGGQGPG</sequence>
<dbReference type="EMBL" id="MU970102">
    <property type="protein sequence ID" value="KAK9321285.1"/>
    <property type="molecule type" value="Genomic_DNA"/>
</dbReference>
<evidence type="ECO:0000313" key="2">
    <source>
        <dbReference type="Proteomes" id="UP001489719"/>
    </source>
</evidence>
<name>A0ACC3TKV3_9ASCO</name>
<evidence type="ECO:0000313" key="1">
    <source>
        <dbReference type="EMBL" id="KAK9321285.1"/>
    </source>
</evidence>
<keyword evidence="2" id="KW-1185">Reference proteome</keyword>
<accession>A0ACC3TKV3</accession>
<comment type="caution">
    <text evidence="1">The sequence shown here is derived from an EMBL/GenBank/DDBJ whole genome shotgun (WGS) entry which is preliminary data.</text>
</comment>